<keyword evidence="4" id="KW-1185">Reference proteome</keyword>
<feature type="compositionally biased region" description="Polar residues" evidence="1">
    <location>
        <begin position="1"/>
        <end position="14"/>
    </location>
</feature>
<name>A0A7Z7INU7_9MYCO</name>
<protein>
    <submittedName>
        <fullName evidence="3">Uncharacterized protein</fullName>
    </submittedName>
</protein>
<reference evidence="3 4" key="1">
    <citation type="submission" date="2017-10" db="EMBL/GenBank/DDBJ databases">
        <authorList>
            <consortium name="Urmite Genomes"/>
        </authorList>
    </citation>
    <scope>NUCLEOTIDE SEQUENCE [LARGE SCALE GENOMIC DNA]</scope>
    <source>
        <strain evidence="3 4">FB-527</strain>
    </source>
</reference>
<dbReference type="EMBL" id="OCTY01000002">
    <property type="protein sequence ID" value="SOJ57057.1"/>
    <property type="molecule type" value="Genomic_DNA"/>
</dbReference>
<evidence type="ECO:0000313" key="3">
    <source>
        <dbReference type="EMBL" id="SOJ57057.1"/>
    </source>
</evidence>
<comment type="caution">
    <text evidence="3">The sequence shown here is derived from an EMBL/GenBank/DDBJ whole genome shotgun (WGS) entry which is preliminary data.</text>
</comment>
<feature type="region of interest" description="Disordered" evidence="1">
    <location>
        <begin position="76"/>
        <end position="102"/>
    </location>
</feature>
<sequence>MTSPPWSRAGSPSVTLPPPSAPGALPPAAAPFPGGFPQKGRAPRRVSLWAVLGLLVAVVVSAVITATVTAVTMRSSTAVHPDGQPSAEPTAPASPTPQFSPAEVSAAKDHLCKVFDLSVRGQEGQGGFRVQGNVNVPIVLRALNSASAVQNALTPAVPSDVAAAARRYIATTLDVTTAAMGIASTPEVNRLTDVDGDAIDAFLDSCGLPR</sequence>
<feature type="region of interest" description="Disordered" evidence="1">
    <location>
        <begin position="1"/>
        <end position="36"/>
    </location>
</feature>
<keyword evidence="2" id="KW-0472">Membrane</keyword>
<feature type="compositionally biased region" description="Low complexity" evidence="1">
    <location>
        <begin position="85"/>
        <end position="97"/>
    </location>
</feature>
<evidence type="ECO:0000256" key="1">
    <source>
        <dbReference type="SAM" id="MobiDB-lite"/>
    </source>
</evidence>
<keyword evidence="2" id="KW-0812">Transmembrane</keyword>
<dbReference type="Proteomes" id="UP000554965">
    <property type="component" value="Unassembled WGS sequence"/>
</dbReference>
<accession>A0A7Z7INU7</accession>
<dbReference type="AlphaFoldDB" id="A0A7Z7INU7"/>
<keyword evidence="2" id="KW-1133">Transmembrane helix</keyword>
<proteinExistence type="predicted"/>
<evidence type="ECO:0000256" key="2">
    <source>
        <dbReference type="SAM" id="Phobius"/>
    </source>
</evidence>
<feature type="compositionally biased region" description="Pro residues" evidence="1">
    <location>
        <begin position="15"/>
        <end position="30"/>
    </location>
</feature>
<feature type="transmembrane region" description="Helical" evidence="2">
    <location>
        <begin position="48"/>
        <end position="71"/>
    </location>
</feature>
<organism evidence="3 4">
    <name type="scientific">Mycobacterium simulans</name>
    <dbReference type="NCBI Taxonomy" id="627089"/>
    <lineage>
        <taxon>Bacteria</taxon>
        <taxon>Bacillati</taxon>
        <taxon>Actinomycetota</taxon>
        <taxon>Actinomycetes</taxon>
        <taxon>Mycobacteriales</taxon>
        <taxon>Mycobacteriaceae</taxon>
        <taxon>Mycobacterium</taxon>
    </lineage>
</organism>
<gene>
    <name evidence="3" type="ORF">MSIMFB_04535</name>
</gene>
<evidence type="ECO:0000313" key="4">
    <source>
        <dbReference type="Proteomes" id="UP000554965"/>
    </source>
</evidence>